<name>A0A1L9NW74_9RHOB</name>
<keyword evidence="3" id="KW-0472">Membrane</keyword>
<dbReference type="GO" id="GO:0016757">
    <property type="term" value="F:glycosyltransferase activity"/>
    <property type="evidence" value="ECO:0007669"/>
    <property type="project" value="TreeGrafter"/>
</dbReference>
<evidence type="ECO:0000313" key="4">
    <source>
        <dbReference type="EMBL" id="OJI93471.1"/>
    </source>
</evidence>
<reference evidence="4 5" key="1">
    <citation type="submission" date="2016-10" db="EMBL/GenBank/DDBJ databases">
        <title>Genome sequence of Planktotalea frisia SH6-1.</title>
        <authorList>
            <person name="Poehlein A."/>
            <person name="Bakenhus I."/>
            <person name="Voget S."/>
            <person name="Brinkhoff T."/>
            <person name="Simon M."/>
        </authorList>
    </citation>
    <scope>NUCLEOTIDE SEQUENCE [LARGE SCALE GENOMIC DNA]</scope>
    <source>
        <strain evidence="4 5">SH6-1</strain>
    </source>
</reference>
<dbReference type="PANTHER" id="PTHR21461">
    <property type="entry name" value="GLYCOSYLTRANSFERASE FAMILY 92 PROTEIN"/>
    <property type="match status" value="1"/>
</dbReference>
<evidence type="ECO:0000313" key="5">
    <source>
        <dbReference type="Proteomes" id="UP000184514"/>
    </source>
</evidence>
<proteinExistence type="predicted"/>
<dbReference type="EMBL" id="MLCB01000143">
    <property type="protein sequence ID" value="OJI93471.1"/>
    <property type="molecule type" value="Genomic_DNA"/>
</dbReference>
<evidence type="ECO:0008006" key="6">
    <source>
        <dbReference type="Google" id="ProtNLM"/>
    </source>
</evidence>
<dbReference type="AlphaFoldDB" id="A0A1L9NW74"/>
<keyword evidence="2" id="KW-0812">Transmembrane</keyword>
<comment type="caution">
    <text evidence="4">The sequence shown here is derived from an EMBL/GenBank/DDBJ whole genome shotgun (WGS) entry which is preliminary data.</text>
</comment>
<dbReference type="Pfam" id="PF13704">
    <property type="entry name" value="Glyco_tranf_2_4"/>
    <property type="match status" value="1"/>
</dbReference>
<dbReference type="GO" id="GO:0005737">
    <property type="term" value="C:cytoplasm"/>
    <property type="evidence" value="ECO:0007669"/>
    <property type="project" value="TreeGrafter"/>
</dbReference>
<dbReference type="RefSeq" id="WP_072630924.1">
    <property type="nucleotide sequence ID" value="NZ_MLCB01000143.1"/>
</dbReference>
<evidence type="ECO:0000256" key="1">
    <source>
        <dbReference type="ARBA" id="ARBA00004167"/>
    </source>
</evidence>
<comment type="subcellular location">
    <subcellularLocation>
        <location evidence="1">Membrane</location>
        <topology evidence="1">Single-pass membrane protein</topology>
    </subcellularLocation>
</comment>
<dbReference type="STRING" id="696762.PFRI_23710"/>
<dbReference type="PANTHER" id="PTHR21461:SF69">
    <property type="entry name" value="GLYCOSYLTRANSFERASE FAMILY 92 PROTEIN"/>
    <property type="match status" value="1"/>
</dbReference>
<accession>A0A1L9NW74</accession>
<evidence type="ECO:0000256" key="2">
    <source>
        <dbReference type="ARBA" id="ARBA00022692"/>
    </source>
</evidence>
<keyword evidence="3" id="KW-1133">Transmembrane helix</keyword>
<evidence type="ECO:0000256" key="3">
    <source>
        <dbReference type="ARBA" id="ARBA00022989"/>
    </source>
</evidence>
<dbReference type="Proteomes" id="UP000184514">
    <property type="component" value="Unassembled WGS sequence"/>
</dbReference>
<protein>
    <recommendedName>
        <fullName evidence="6">Glycosyl transferase family 2</fullName>
    </recommendedName>
</protein>
<gene>
    <name evidence="4" type="ORF">PFRI_23710</name>
</gene>
<dbReference type="GO" id="GO:0016020">
    <property type="term" value="C:membrane"/>
    <property type="evidence" value="ECO:0007669"/>
    <property type="project" value="UniProtKB-SubCell"/>
</dbReference>
<organism evidence="4 5">
    <name type="scientific">Planktotalea frisia</name>
    <dbReference type="NCBI Taxonomy" id="696762"/>
    <lineage>
        <taxon>Bacteria</taxon>
        <taxon>Pseudomonadati</taxon>
        <taxon>Pseudomonadota</taxon>
        <taxon>Alphaproteobacteria</taxon>
        <taxon>Rhodobacterales</taxon>
        <taxon>Paracoccaceae</taxon>
        <taxon>Planktotalea</taxon>
    </lineage>
</organism>
<keyword evidence="5" id="KW-1185">Reference proteome</keyword>
<sequence>MSAVEKTAIVACMRNEGLFIVEWVAYHRVIGFDQIVICSNDCTDGSDVLLDALESAGALTHLRHTVPPQSTPQDSGIRKAFAHLAHTNIEWIAHIDADEFINIAIGAGSVSDLLKSAGQGDVIALPWWAFGDSNHTAWPGDILDQFTLAESQPTEKRVKFKSMFRFRKFTHANDHMPIGPKVPSPDVRSALGARLSDEGLYDKKRAKYRPLERALQPNTACINHYAVPSRDVFLMKNDRGDGQGKTTDKYHLGSRWHEIANQNERQNTTIHRHLIAVQAEIKRLRAIPQIATAERACQDWFTARREAILTPDQIRHWSKPHARTAQT</sequence>